<evidence type="ECO:0000259" key="1">
    <source>
        <dbReference type="Pfam" id="PF01850"/>
    </source>
</evidence>
<dbReference type="InterPro" id="IPR002716">
    <property type="entry name" value="PIN_dom"/>
</dbReference>
<dbReference type="Pfam" id="PF01850">
    <property type="entry name" value="PIN"/>
    <property type="match status" value="1"/>
</dbReference>
<dbReference type="OrthoDB" id="9798990at2"/>
<dbReference type="AlphaFoldDB" id="A0A372IT03"/>
<keyword evidence="3" id="KW-1185">Reference proteome</keyword>
<dbReference type="Proteomes" id="UP000264702">
    <property type="component" value="Unassembled WGS sequence"/>
</dbReference>
<dbReference type="CDD" id="cd09872">
    <property type="entry name" value="PIN_Sll0205-like"/>
    <property type="match status" value="1"/>
</dbReference>
<evidence type="ECO:0000313" key="2">
    <source>
        <dbReference type="EMBL" id="RFU18046.1"/>
    </source>
</evidence>
<organism evidence="2 3">
    <name type="scientific">Paracidobacterium acidisoli</name>
    <dbReference type="NCBI Taxonomy" id="2303751"/>
    <lineage>
        <taxon>Bacteria</taxon>
        <taxon>Pseudomonadati</taxon>
        <taxon>Acidobacteriota</taxon>
        <taxon>Terriglobia</taxon>
        <taxon>Terriglobales</taxon>
        <taxon>Acidobacteriaceae</taxon>
        <taxon>Paracidobacterium</taxon>
    </lineage>
</organism>
<accession>A0A372IT03</accession>
<dbReference type="RefSeq" id="WP_117297074.1">
    <property type="nucleotide sequence ID" value="NZ_QVQT02000001.1"/>
</dbReference>
<evidence type="ECO:0000313" key="3">
    <source>
        <dbReference type="Proteomes" id="UP000264702"/>
    </source>
</evidence>
<comment type="caution">
    <text evidence="2">The sequence shown here is derived from an EMBL/GenBank/DDBJ whole genome shotgun (WGS) entry which is preliminary data.</text>
</comment>
<reference evidence="2 3" key="1">
    <citation type="submission" date="2018-08" db="EMBL/GenBank/DDBJ databases">
        <title>Acidipila sp. 4G-K13, an acidobacterium isolated from forest soil.</title>
        <authorList>
            <person name="Gao Z.-H."/>
            <person name="Qiu L.-H."/>
        </authorList>
    </citation>
    <scope>NUCLEOTIDE SEQUENCE [LARGE SCALE GENOMIC DNA]</scope>
    <source>
        <strain evidence="2 3">4G-K13</strain>
    </source>
</reference>
<dbReference type="EMBL" id="QVQT01000001">
    <property type="protein sequence ID" value="RFU18046.1"/>
    <property type="molecule type" value="Genomic_DNA"/>
</dbReference>
<dbReference type="Gene3D" id="3.40.50.1010">
    <property type="entry name" value="5'-nuclease"/>
    <property type="match status" value="1"/>
</dbReference>
<gene>
    <name evidence="2" type="ORF">D0Y96_00200</name>
</gene>
<name>A0A372IT03_9BACT</name>
<feature type="domain" description="PIN" evidence="1">
    <location>
        <begin position="4"/>
        <end position="121"/>
    </location>
</feature>
<dbReference type="InterPro" id="IPR041705">
    <property type="entry name" value="PIN_Sll0205"/>
</dbReference>
<dbReference type="PANTHER" id="PTHR36173">
    <property type="entry name" value="RIBONUCLEASE VAPC16-RELATED"/>
    <property type="match status" value="1"/>
</dbReference>
<proteinExistence type="predicted"/>
<protein>
    <submittedName>
        <fullName evidence="2">Type II toxin-antitoxin system VapC family toxin</fullName>
    </submittedName>
</protein>
<sequence>MQRVLLDTQVLFLTYMGRIDAIPGKTLRILEDPDTIRLISSVSVMEIAVKHATGKVDMNEDRVQEAIRDLRLRALPFDLRHAIRFFSLPLHHRDPFDRAILATALAEDLPVISGDRIFRQYESVRVIW</sequence>
<dbReference type="InterPro" id="IPR029060">
    <property type="entry name" value="PIN-like_dom_sf"/>
</dbReference>
<dbReference type="SUPFAM" id="SSF88723">
    <property type="entry name" value="PIN domain-like"/>
    <property type="match status" value="1"/>
</dbReference>
<dbReference type="PANTHER" id="PTHR36173:SF2">
    <property type="entry name" value="RIBONUCLEASE VAPC16"/>
    <property type="match status" value="1"/>
</dbReference>
<dbReference type="InterPro" id="IPR052919">
    <property type="entry name" value="TA_system_RNase"/>
</dbReference>